<organism evidence="1 2">
    <name type="scientific">Paenibacillus albilobatus</name>
    <dbReference type="NCBI Taxonomy" id="2716884"/>
    <lineage>
        <taxon>Bacteria</taxon>
        <taxon>Bacillati</taxon>
        <taxon>Bacillota</taxon>
        <taxon>Bacilli</taxon>
        <taxon>Bacillales</taxon>
        <taxon>Paenibacillaceae</taxon>
        <taxon>Paenibacillus</taxon>
    </lineage>
</organism>
<evidence type="ECO:0000313" key="1">
    <source>
        <dbReference type="EMBL" id="GIO34035.1"/>
    </source>
</evidence>
<name>A0A919XNH3_9BACL</name>
<proteinExistence type="predicted"/>
<protein>
    <submittedName>
        <fullName evidence="1">Uncharacterized protein</fullName>
    </submittedName>
</protein>
<keyword evidence="2" id="KW-1185">Reference proteome</keyword>
<dbReference type="AlphaFoldDB" id="A0A919XNH3"/>
<dbReference type="EMBL" id="BORQ01000008">
    <property type="protein sequence ID" value="GIO34035.1"/>
    <property type="molecule type" value="Genomic_DNA"/>
</dbReference>
<dbReference type="RefSeq" id="WP_212958702.1">
    <property type="nucleotide sequence ID" value="NZ_BORQ01000008.1"/>
</dbReference>
<accession>A0A919XNH3</accession>
<sequence length="328" mass="37359">MRYSEDQSTVSETEWNIPFFGSAIQNETCRRREELLSRNDPRQKEPARLNEAEQAASAAERYAHLLELIDTVHQICGESVDWSRIAALEPPYGRGEKGPREQQAETRLREFKPTRLQKLLKQDAVIRQQLEDELERAKEEDCLEYSRWKSAADFARDILEGNRTAYLRVLEEFAPLNDLLALGSGLEFAVLDPTTVEVELDVNSGQIIPQESKRLAEDGTLVTVPLEVEDQNALEYKYACGCAFRIARELFALLPLETVLVHARDTKINRESGQEEYVTVLSIRFDRGTLSGLDGGTETCPPLLEHFHHHVKFDAAYGFLPVEQVDRI</sequence>
<comment type="caution">
    <text evidence="1">The sequence shown here is derived from an EMBL/GenBank/DDBJ whole genome shotgun (WGS) entry which is preliminary data.</text>
</comment>
<evidence type="ECO:0000313" key="2">
    <source>
        <dbReference type="Proteomes" id="UP000679779"/>
    </source>
</evidence>
<gene>
    <name evidence="1" type="ORF">J2TS6_51760</name>
</gene>
<dbReference type="Proteomes" id="UP000679779">
    <property type="component" value="Unassembled WGS sequence"/>
</dbReference>
<reference evidence="1" key="1">
    <citation type="submission" date="2021-03" db="EMBL/GenBank/DDBJ databases">
        <title>Antimicrobial resistance genes in bacteria isolated from Japanese honey, and their potential for conferring macrolide and lincosamide resistance in the American foulbrood pathogen Paenibacillus larvae.</title>
        <authorList>
            <person name="Okamoto M."/>
            <person name="Kumagai M."/>
            <person name="Kanamori H."/>
            <person name="Takamatsu D."/>
        </authorList>
    </citation>
    <scope>NUCLEOTIDE SEQUENCE</scope>
    <source>
        <strain evidence="1">J2TS6</strain>
    </source>
</reference>